<feature type="compositionally biased region" description="Polar residues" evidence="1">
    <location>
        <begin position="86"/>
        <end position="97"/>
    </location>
</feature>
<dbReference type="OrthoDB" id="6691119at2"/>
<keyword evidence="2" id="KW-0812">Transmembrane</keyword>
<dbReference type="InterPro" id="IPR024399">
    <property type="entry name" value="DUF2628"/>
</dbReference>
<evidence type="ECO:0000256" key="2">
    <source>
        <dbReference type="SAM" id="Phobius"/>
    </source>
</evidence>
<feature type="transmembrane region" description="Helical" evidence="2">
    <location>
        <begin position="269"/>
        <end position="291"/>
    </location>
</feature>
<protein>
    <submittedName>
        <fullName evidence="4">DUF2628 domain-containing protein</fullName>
    </submittedName>
</protein>
<proteinExistence type="predicted"/>
<dbReference type="Pfam" id="PF10947">
    <property type="entry name" value="DUF2628"/>
    <property type="match status" value="1"/>
</dbReference>
<gene>
    <name evidence="4" type="ORF">EI981_05665</name>
</gene>
<keyword evidence="2" id="KW-0472">Membrane</keyword>
<organism evidence="4 5">
    <name type="scientific">Paenibacillus lutimineralis</name>
    <dbReference type="NCBI Taxonomy" id="2707005"/>
    <lineage>
        <taxon>Bacteria</taxon>
        <taxon>Bacillati</taxon>
        <taxon>Bacillota</taxon>
        <taxon>Bacilli</taxon>
        <taxon>Bacillales</taxon>
        <taxon>Paenibacillaceae</taxon>
        <taxon>Paenibacillus</taxon>
    </lineage>
</organism>
<evidence type="ECO:0000256" key="1">
    <source>
        <dbReference type="SAM" id="MobiDB-lite"/>
    </source>
</evidence>
<name>A0A3S9UV09_9BACL</name>
<accession>A0A3S9UV09</accession>
<dbReference type="AlphaFoldDB" id="A0A3S9UV09"/>
<dbReference type="EMBL" id="CP034346">
    <property type="protein sequence ID" value="AZS13987.1"/>
    <property type="molecule type" value="Genomic_DNA"/>
</dbReference>
<feature type="region of interest" description="Disordered" evidence="1">
    <location>
        <begin position="86"/>
        <end position="105"/>
    </location>
</feature>
<feature type="transmembrane region" description="Helical" evidence="2">
    <location>
        <begin position="221"/>
        <end position="239"/>
    </location>
</feature>
<feature type="transmembrane region" description="Helical" evidence="2">
    <location>
        <begin position="194"/>
        <end position="215"/>
    </location>
</feature>
<dbReference type="Pfam" id="PF13240">
    <property type="entry name" value="Zn_Ribbon_1"/>
    <property type="match status" value="1"/>
</dbReference>
<dbReference type="KEGG" id="plut:EI981_05665"/>
<dbReference type="Proteomes" id="UP000270678">
    <property type="component" value="Chromosome"/>
</dbReference>
<keyword evidence="5" id="KW-1185">Reference proteome</keyword>
<feature type="domain" description="Zinc-ribbon" evidence="3">
    <location>
        <begin position="25"/>
        <end position="46"/>
    </location>
</feature>
<dbReference type="InterPro" id="IPR026870">
    <property type="entry name" value="Zinc_ribbon_dom"/>
</dbReference>
<evidence type="ECO:0000259" key="3">
    <source>
        <dbReference type="Pfam" id="PF13240"/>
    </source>
</evidence>
<evidence type="ECO:0000313" key="5">
    <source>
        <dbReference type="Proteomes" id="UP000270678"/>
    </source>
</evidence>
<keyword evidence="2" id="KW-1133">Transmembrane helix</keyword>
<sequence length="297" mass="34890">MSVKNVNRRTVIWVEDGDDCLEVRYCSSCGQSISTTARFCTNCGRPQEQQAYLEQASQEQVNQQLTSQQEAYQQQDNQQQLFQDQSYPQQGYPQQAHQRQDYHKQGYQQQPYQQQTYQQQEYTQQAYPQQVYQQQAYQTPTWQNQQSNPYNTPEAEWLWLYSHSDKYVEKWIKNSKWNWASFLFFPFWAGYRKMYAECAIYAAILVGLAFIELLLGFSLKGAYIGIYILCGTLGNKLYYQKAQKEIDHILALHGDHELRRSLIYQKGGTSGWGIVYGIGMILIGVIIEILMEEGFYY</sequence>
<reference evidence="5" key="1">
    <citation type="submission" date="2018-12" db="EMBL/GenBank/DDBJ databases">
        <title>Complete genome sequence of Paenibacillus sp. MBLB1234.</title>
        <authorList>
            <person name="Nam Y.-D."/>
            <person name="Kang J."/>
            <person name="Chung W.-H."/>
            <person name="Park Y.S."/>
        </authorList>
    </citation>
    <scope>NUCLEOTIDE SEQUENCE [LARGE SCALE GENOMIC DNA]</scope>
    <source>
        <strain evidence="5">MBLB1234</strain>
    </source>
</reference>
<evidence type="ECO:0000313" key="4">
    <source>
        <dbReference type="EMBL" id="AZS13987.1"/>
    </source>
</evidence>